<comment type="caution">
    <text evidence="2">The sequence shown here is derived from an EMBL/GenBank/DDBJ whole genome shotgun (WGS) entry which is preliminary data.</text>
</comment>
<evidence type="ECO:0000313" key="3">
    <source>
        <dbReference type="Proteomes" id="UP001278500"/>
    </source>
</evidence>
<dbReference type="EMBL" id="JAUEPP010000001">
    <property type="protein sequence ID" value="KAK3355566.1"/>
    <property type="molecule type" value="Genomic_DNA"/>
</dbReference>
<dbReference type="GeneID" id="87863251"/>
<evidence type="ECO:0000313" key="2">
    <source>
        <dbReference type="EMBL" id="KAK3355566.1"/>
    </source>
</evidence>
<reference evidence="2" key="1">
    <citation type="journal article" date="2023" name="Mol. Phylogenet. Evol.">
        <title>Genome-scale phylogeny and comparative genomics of the fungal order Sordariales.</title>
        <authorList>
            <person name="Hensen N."/>
            <person name="Bonometti L."/>
            <person name="Westerberg I."/>
            <person name="Brannstrom I.O."/>
            <person name="Guillou S."/>
            <person name="Cros-Aarteil S."/>
            <person name="Calhoun S."/>
            <person name="Haridas S."/>
            <person name="Kuo A."/>
            <person name="Mondo S."/>
            <person name="Pangilinan J."/>
            <person name="Riley R."/>
            <person name="LaButti K."/>
            <person name="Andreopoulos B."/>
            <person name="Lipzen A."/>
            <person name="Chen C."/>
            <person name="Yan M."/>
            <person name="Daum C."/>
            <person name="Ng V."/>
            <person name="Clum A."/>
            <person name="Steindorff A."/>
            <person name="Ohm R.A."/>
            <person name="Martin F."/>
            <person name="Silar P."/>
            <person name="Natvig D.O."/>
            <person name="Lalanne C."/>
            <person name="Gautier V."/>
            <person name="Ament-Velasquez S.L."/>
            <person name="Kruys A."/>
            <person name="Hutchinson M.I."/>
            <person name="Powell A.J."/>
            <person name="Barry K."/>
            <person name="Miller A.N."/>
            <person name="Grigoriev I.V."/>
            <person name="Debuchy R."/>
            <person name="Gladieux P."/>
            <person name="Hiltunen Thoren M."/>
            <person name="Johannesson H."/>
        </authorList>
    </citation>
    <scope>NUCLEOTIDE SEQUENCE</scope>
    <source>
        <strain evidence="2">CBS 560.94</strain>
    </source>
</reference>
<gene>
    <name evidence="2" type="ORF">B0H65DRAFT_452428</name>
</gene>
<feature type="compositionally biased region" description="Acidic residues" evidence="1">
    <location>
        <begin position="945"/>
        <end position="962"/>
    </location>
</feature>
<accession>A0AAE0MX59</accession>
<feature type="region of interest" description="Disordered" evidence="1">
    <location>
        <begin position="1"/>
        <end position="31"/>
    </location>
</feature>
<keyword evidence="3" id="KW-1185">Reference proteome</keyword>
<dbReference type="RefSeq" id="XP_062686944.1">
    <property type="nucleotide sequence ID" value="XM_062826097.1"/>
</dbReference>
<organism evidence="2 3">
    <name type="scientific">Neurospora tetraspora</name>
    <dbReference type="NCBI Taxonomy" id="94610"/>
    <lineage>
        <taxon>Eukaryota</taxon>
        <taxon>Fungi</taxon>
        <taxon>Dikarya</taxon>
        <taxon>Ascomycota</taxon>
        <taxon>Pezizomycotina</taxon>
        <taxon>Sordariomycetes</taxon>
        <taxon>Sordariomycetidae</taxon>
        <taxon>Sordariales</taxon>
        <taxon>Sordariaceae</taxon>
        <taxon>Neurospora</taxon>
    </lineage>
</organism>
<proteinExistence type="predicted"/>
<dbReference type="AlphaFoldDB" id="A0AAE0MX59"/>
<protein>
    <submittedName>
        <fullName evidence="2">Uncharacterized protein</fullName>
    </submittedName>
</protein>
<reference evidence="2" key="2">
    <citation type="submission" date="2023-06" db="EMBL/GenBank/DDBJ databases">
        <authorList>
            <consortium name="Lawrence Berkeley National Laboratory"/>
            <person name="Haridas S."/>
            <person name="Hensen N."/>
            <person name="Bonometti L."/>
            <person name="Westerberg I."/>
            <person name="Brannstrom I.O."/>
            <person name="Guillou S."/>
            <person name="Cros-Aarteil S."/>
            <person name="Calhoun S."/>
            <person name="Kuo A."/>
            <person name="Mondo S."/>
            <person name="Pangilinan J."/>
            <person name="Riley R."/>
            <person name="Labutti K."/>
            <person name="Andreopoulos B."/>
            <person name="Lipzen A."/>
            <person name="Chen C."/>
            <person name="Yanf M."/>
            <person name="Daum C."/>
            <person name="Ng V."/>
            <person name="Clum A."/>
            <person name="Steindorff A."/>
            <person name="Ohm R."/>
            <person name="Martin F."/>
            <person name="Silar P."/>
            <person name="Natvig D."/>
            <person name="Lalanne C."/>
            <person name="Gautier V."/>
            <person name="Ament-Velasquez S.L."/>
            <person name="Kruys A."/>
            <person name="Hutchinson M.I."/>
            <person name="Powell A.J."/>
            <person name="Barry K."/>
            <person name="Miller A.N."/>
            <person name="Grigoriev I.V."/>
            <person name="Debuchy R."/>
            <person name="Gladieux P."/>
            <person name="Thoren M.H."/>
            <person name="Johannesson H."/>
        </authorList>
    </citation>
    <scope>NUCLEOTIDE SEQUENCE</scope>
    <source>
        <strain evidence="2">CBS 560.94</strain>
    </source>
</reference>
<feature type="compositionally biased region" description="Polar residues" evidence="1">
    <location>
        <begin position="777"/>
        <end position="790"/>
    </location>
</feature>
<dbReference type="Proteomes" id="UP001278500">
    <property type="component" value="Unassembled WGS sequence"/>
</dbReference>
<feature type="region of interest" description="Disordered" evidence="1">
    <location>
        <begin position="745"/>
        <end position="823"/>
    </location>
</feature>
<feature type="region of interest" description="Disordered" evidence="1">
    <location>
        <begin position="938"/>
        <end position="962"/>
    </location>
</feature>
<feature type="compositionally biased region" description="Basic and acidic residues" evidence="1">
    <location>
        <begin position="792"/>
        <end position="802"/>
    </location>
</feature>
<sequence>MADPPLPVAAPAGNSQTDVPQVSDPIAGPNAKASTIDAATQTDHFPFNIPIPPPRTIPHSSPFFGVFRSAYEKADASLVRESLLSWPEKYSHAEPPAILFGPPGTAGTWFTSLRQLDHDTSRRIEIVRRGARAAGWDVFFASVRAVWSGPSTSKLYANIQHWPDYNVESALSEHLRRRDLSSSFFDVELLSVYDLDGEPILPPWICNSNAPRFSMLHKVQSLIHDELFCSQPHEEIVPHPGQGLQHPDKWTRQFWQADTILLVPQAQSPCVLSSSVVANCPTGDDQVQRIAKYFLGLALQHTTGFPDSDLTVHNAHIAVDMLYRVMNAEAVMTPSVKSQILMFAGEQRDYGLFLRACTLQSRFDSAPDQQLFVPWLDCLVKRRLLMNFWDPYLQECLTQLILSYQNLHDRVEFVLALPKQITGQGLLPHLLVTSWLKPLLIPDDFRTPLLCSSKDGRALAKAALSFGHESTVAYELVRELLIQMQLPTEPMPWIAAFIESLHMKIDWGMRRHLCRTFIQFDHFFTSHHQSRYVSAWLSEDIDIVGFLLYLARQVDYNLYQEWLADLSRSVKQWDGIYNPGMMAFFTSVYKEVSGVALLGPLCTDLLKQHFRMLVRPLQTHLYGHQNLSRKPPRPVDPNDHVAMEGYRFLVDATQETAQFRWTALQRDSVKWLWKDTGVQITFDTSTQPPTLVVKKLSASNDDWFKRRKLAAQSCKELEELRHAKLEYTFGPTDLVDWSFADGTGPDPAWVLEDDPANPPPETPNTPRRPTLARAVSPRSSPTFASPTSSEAIPRDQTIRDETYGFPSAKKPDDQPAPDPTELTKEEAFKTLSYEEYMLRRHKMEIKDQWEKIREEDNEDLEELYVLLGRRKGLPHKAYITEEVLQLAQNPAEGLVVMGSSRRWLTTLWIRQLWEHRKGIRLITPADDPVFKHSKYGIKRKRGMGGDDDSEDDDEEDDDHPVW</sequence>
<name>A0AAE0MX59_9PEZI</name>
<evidence type="ECO:0000256" key="1">
    <source>
        <dbReference type="SAM" id="MobiDB-lite"/>
    </source>
</evidence>